<dbReference type="EMBL" id="CP136704">
    <property type="protein sequence ID" value="WOI32811.1"/>
    <property type="molecule type" value="Genomic_DNA"/>
</dbReference>
<keyword evidence="4" id="KW-1185">Reference proteome</keyword>
<proteinExistence type="predicted"/>
<evidence type="ECO:0000313" key="2">
    <source>
        <dbReference type="EMBL" id="WOI32811.1"/>
    </source>
</evidence>
<dbReference type="EMBL" id="PVUF01000019">
    <property type="protein sequence ID" value="PRZ44937.1"/>
    <property type="molecule type" value="Genomic_DNA"/>
</dbReference>
<accession>A0A2T1A8Y5</accession>
<evidence type="ECO:0000313" key="4">
    <source>
        <dbReference type="Proteomes" id="UP001302666"/>
    </source>
</evidence>
<dbReference type="Proteomes" id="UP000237718">
    <property type="component" value="Unassembled WGS sequence"/>
</dbReference>
<dbReference type="Gene3D" id="6.10.250.730">
    <property type="match status" value="1"/>
</dbReference>
<dbReference type="RefSeq" id="WP_106165358.1">
    <property type="nucleotide sequence ID" value="NZ_CP136704.1"/>
</dbReference>
<dbReference type="Pfam" id="PF06169">
    <property type="entry name" value="DUF982"/>
    <property type="match status" value="1"/>
</dbReference>
<dbReference type="Proteomes" id="UP001302666">
    <property type="component" value="Chromosome"/>
</dbReference>
<sequence>MMEIYWGSPMTLESSTAGTQRKVTTIEEAQYCLQHAWPLSDTTRDSALEQVEAAMVCMVSVRDARAAFLSAARAAGFRARQDGDVQSL</sequence>
<organism evidence="1 3">
    <name type="scientific">Tritonibacter scottomollicae</name>
    <name type="common">Epibacterium scottomollicae</name>
    <dbReference type="NCBI Taxonomy" id="483013"/>
    <lineage>
        <taxon>Bacteria</taxon>
        <taxon>Pseudomonadati</taxon>
        <taxon>Pseudomonadota</taxon>
        <taxon>Alphaproteobacteria</taxon>
        <taxon>Rhodobacterales</taxon>
        <taxon>Paracoccaceae</taxon>
        <taxon>Tritonibacter</taxon>
    </lineage>
</organism>
<reference evidence="2 4" key="2">
    <citation type="submission" date="2023-10" db="EMBL/GenBank/DDBJ databases">
        <title>Eight complete genome sequences of bacteria isolated from laboratory stock of Giant Kelp gametophytes.</title>
        <authorList>
            <person name="Tolentino B."/>
            <person name="Nuzhdin S."/>
        </authorList>
    </citation>
    <scope>NUCLEOTIDE SEQUENCE [LARGE SCALE GENOMIC DNA]</scope>
    <source>
        <strain evidence="2 4">LC.270.F.C4</strain>
    </source>
</reference>
<protein>
    <submittedName>
        <fullName evidence="2">DUF982 domain-containing protein</fullName>
    </submittedName>
    <submittedName>
        <fullName evidence="1">Uncharacterized protein DUF982</fullName>
    </submittedName>
</protein>
<dbReference type="InterPro" id="IPR010385">
    <property type="entry name" value="DUF982"/>
</dbReference>
<dbReference type="OrthoDB" id="7864549at2"/>
<gene>
    <name evidence="1" type="ORF">CLV89_11949</name>
    <name evidence="2" type="ORF">R1T40_17985</name>
</gene>
<evidence type="ECO:0000313" key="1">
    <source>
        <dbReference type="EMBL" id="PRZ44937.1"/>
    </source>
</evidence>
<dbReference type="AlphaFoldDB" id="A0A2T1A8Y5"/>
<reference evidence="1 3" key="1">
    <citation type="submission" date="2018-03" db="EMBL/GenBank/DDBJ databases">
        <title>Genomic Encyclopedia of Archaeal and Bacterial Type Strains, Phase II (KMG-II): from individual species to whole genera.</title>
        <authorList>
            <person name="Goeker M."/>
        </authorList>
    </citation>
    <scope>NUCLEOTIDE SEQUENCE [LARGE SCALE GENOMIC DNA]</scope>
    <source>
        <strain evidence="1 3">DSM 25328</strain>
    </source>
</reference>
<evidence type="ECO:0000313" key="3">
    <source>
        <dbReference type="Proteomes" id="UP000237718"/>
    </source>
</evidence>
<name>A0A2T1A8Y5_TRISK</name>